<dbReference type="InParanoid" id="A0A1Y2G5H5"/>
<gene>
    <name evidence="2" type="ORF">BCR41DRAFT_240582</name>
</gene>
<proteinExistence type="predicted"/>
<feature type="region of interest" description="Disordered" evidence="1">
    <location>
        <begin position="27"/>
        <end position="66"/>
    </location>
</feature>
<accession>A0A1Y2G5H5</accession>
<dbReference type="EMBL" id="MCFF01000083">
    <property type="protein sequence ID" value="ORY95179.1"/>
    <property type="molecule type" value="Genomic_DNA"/>
</dbReference>
<keyword evidence="3" id="KW-1185">Reference proteome</keyword>
<protein>
    <submittedName>
        <fullName evidence="2">Uncharacterized protein</fullName>
    </submittedName>
</protein>
<dbReference type="GeneID" id="33561969"/>
<comment type="caution">
    <text evidence="2">The sequence shown here is derived from an EMBL/GenBank/DDBJ whole genome shotgun (WGS) entry which is preliminary data.</text>
</comment>
<reference evidence="2 3" key="1">
    <citation type="submission" date="2016-07" db="EMBL/GenBank/DDBJ databases">
        <title>Pervasive Adenine N6-methylation of Active Genes in Fungi.</title>
        <authorList>
            <consortium name="DOE Joint Genome Institute"/>
            <person name="Mondo S.J."/>
            <person name="Dannebaum R.O."/>
            <person name="Kuo R.C."/>
            <person name="Labutti K."/>
            <person name="Haridas S."/>
            <person name="Kuo A."/>
            <person name="Salamov A."/>
            <person name="Ahrendt S.R."/>
            <person name="Lipzen A."/>
            <person name="Sullivan W."/>
            <person name="Andreopoulos W.B."/>
            <person name="Clum A."/>
            <person name="Lindquist E."/>
            <person name="Daum C."/>
            <person name="Ramamoorthy G.K."/>
            <person name="Gryganskyi A."/>
            <person name="Culley D."/>
            <person name="Magnuson J.K."/>
            <person name="James T.Y."/>
            <person name="O'Malley M.A."/>
            <person name="Stajich J.E."/>
            <person name="Spatafora J.W."/>
            <person name="Visel A."/>
            <person name="Grigoriev I.V."/>
        </authorList>
    </citation>
    <scope>NUCLEOTIDE SEQUENCE [LARGE SCALE GENOMIC DNA]</scope>
    <source>
        <strain evidence="2 3">NRRL 3116</strain>
    </source>
</reference>
<evidence type="ECO:0000313" key="2">
    <source>
        <dbReference type="EMBL" id="ORY95179.1"/>
    </source>
</evidence>
<dbReference type="RefSeq" id="XP_021875383.1">
    <property type="nucleotide sequence ID" value="XM_022020125.1"/>
</dbReference>
<dbReference type="AlphaFoldDB" id="A0A1Y2G5H5"/>
<dbReference type="Proteomes" id="UP000193648">
    <property type="component" value="Unassembled WGS sequence"/>
</dbReference>
<evidence type="ECO:0000256" key="1">
    <source>
        <dbReference type="SAM" id="MobiDB-lite"/>
    </source>
</evidence>
<evidence type="ECO:0000313" key="3">
    <source>
        <dbReference type="Proteomes" id="UP000193648"/>
    </source>
</evidence>
<sequence length="282" mass="30271">MMYQQPRPQAQPVNVAVPYTQFAQMQLKHQSHIQNPPSSSSSSTHQQQPLPYTHHPLQQQQQQQPIQPINARPIYTVAPGSTPLQQHQQVQQIYPVHPLTHISPSHNNVQQQQYYAPVSGVSTAPAVSAAHIKPTGTVAAGVVGVQTTAQQLRPQLATQASFTSQSQPHFNAGHAGSINANAQNISLPPGYVLGTPTILPAVPGFNVLSANGTIIRPPIVMRPPASISVGNAKIISSPGLARLPLVGNMRPILIAAGPPSIIKNPLRTKALLERPVPRIHVR</sequence>
<name>A0A1Y2G5H5_9FUNG</name>
<organism evidence="2 3">
    <name type="scientific">Lobosporangium transversale</name>
    <dbReference type="NCBI Taxonomy" id="64571"/>
    <lineage>
        <taxon>Eukaryota</taxon>
        <taxon>Fungi</taxon>
        <taxon>Fungi incertae sedis</taxon>
        <taxon>Mucoromycota</taxon>
        <taxon>Mortierellomycotina</taxon>
        <taxon>Mortierellomycetes</taxon>
        <taxon>Mortierellales</taxon>
        <taxon>Mortierellaceae</taxon>
        <taxon>Lobosporangium</taxon>
    </lineage>
</organism>
<feature type="compositionally biased region" description="Low complexity" evidence="1">
    <location>
        <begin position="32"/>
        <end position="66"/>
    </location>
</feature>